<dbReference type="SUPFAM" id="SSF52777">
    <property type="entry name" value="CoA-dependent acyltransferases"/>
    <property type="match status" value="1"/>
</dbReference>
<comment type="pathway">
    <text evidence="1">Glycerolipid metabolism; triacylglycerol biosynthesis.</text>
</comment>
<gene>
    <name evidence="12" type="ORF">FHS28_003024</name>
</gene>
<evidence type="ECO:0000313" key="12">
    <source>
        <dbReference type="EMBL" id="MBB3195618.1"/>
    </source>
</evidence>
<evidence type="ECO:0000256" key="5">
    <source>
        <dbReference type="ARBA" id="ARBA00022679"/>
    </source>
</evidence>
<dbReference type="InterPro" id="IPR004255">
    <property type="entry name" value="O-acyltransferase_WSD1_N"/>
</dbReference>
<feature type="region of interest" description="Disordered" evidence="9">
    <location>
        <begin position="251"/>
        <end position="276"/>
    </location>
</feature>
<organism evidence="12 13">
    <name type="scientific">Roseateles terrae</name>
    <dbReference type="NCBI Taxonomy" id="431060"/>
    <lineage>
        <taxon>Bacteria</taxon>
        <taxon>Pseudomonadati</taxon>
        <taxon>Pseudomonadota</taxon>
        <taxon>Betaproteobacteria</taxon>
        <taxon>Burkholderiales</taxon>
        <taxon>Sphaerotilaceae</taxon>
        <taxon>Roseateles</taxon>
    </lineage>
</organism>
<keyword evidence="7" id="KW-0012">Acyltransferase</keyword>
<evidence type="ECO:0000256" key="3">
    <source>
        <dbReference type="ARBA" id="ARBA00009587"/>
    </source>
</evidence>
<comment type="caution">
    <text evidence="12">The sequence shown here is derived from an EMBL/GenBank/DDBJ whole genome shotgun (WGS) entry which is preliminary data.</text>
</comment>
<keyword evidence="13" id="KW-1185">Reference proteome</keyword>
<reference evidence="12 13" key="1">
    <citation type="submission" date="2020-08" db="EMBL/GenBank/DDBJ databases">
        <title>Genomic Encyclopedia of Type Strains, Phase III (KMG-III): the genomes of soil and plant-associated and newly described type strains.</title>
        <authorList>
            <person name="Whitman W."/>
        </authorList>
    </citation>
    <scope>NUCLEOTIDE SEQUENCE [LARGE SCALE GENOMIC DNA]</scope>
    <source>
        <strain evidence="12 13">CECT 7247</strain>
    </source>
</reference>
<evidence type="ECO:0000256" key="9">
    <source>
        <dbReference type="SAM" id="MobiDB-lite"/>
    </source>
</evidence>
<comment type="pathway">
    <text evidence="2">Lipid metabolism.</text>
</comment>
<evidence type="ECO:0000256" key="6">
    <source>
        <dbReference type="ARBA" id="ARBA00022798"/>
    </source>
</evidence>
<protein>
    <recommendedName>
        <fullName evidence="4">diacylglycerol O-acyltransferase</fullName>
        <ecNumber evidence="4">2.3.1.20</ecNumber>
    </recommendedName>
</protein>
<dbReference type="InterPro" id="IPR009721">
    <property type="entry name" value="O-acyltransferase_WSD1_C"/>
</dbReference>
<proteinExistence type="inferred from homology"/>
<dbReference type="Gene3D" id="3.30.559.10">
    <property type="entry name" value="Chloramphenicol acetyltransferase-like domain"/>
    <property type="match status" value="1"/>
</dbReference>
<keyword evidence="6" id="KW-0319">Glycerol metabolism</keyword>
<evidence type="ECO:0000256" key="2">
    <source>
        <dbReference type="ARBA" id="ARBA00005189"/>
    </source>
</evidence>
<comment type="catalytic activity">
    <reaction evidence="8">
        <text>an acyl-CoA + a 1,2-diacyl-sn-glycerol = a triacyl-sn-glycerol + CoA</text>
        <dbReference type="Rhea" id="RHEA:10868"/>
        <dbReference type="ChEBI" id="CHEBI:17815"/>
        <dbReference type="ChEBI" id="CHEBI:57287"/>
        <dbReference type="ChEBI" id="CHEBI:58342"/>
        <dbReference type="ChEBI" id="CHEBI:64615"/>
        <dbReference type="EC" id="2.3.1.20"/>
    </reaction>
</comment>
<dbReference type="EC" id="2.3.1.20" evidence="4"/>
<evidence type="ECO:0000256" key="7">
    <source>
        <dbReference type="ARBA" id="ARBA00023315"/>
    </source>
</evidence>
<dbReference type="InterPro" id="IPR045034">
    <property type="entry name" value="O-acyltransferase_WSD1-like"/>
</dbReference>
<dbReference type="PANTHER" id="PTHR31650:SF1">
    <property type="entry name" value="WAX ESTER SYNTHASE_DIACYLGLYCEROL ACYLTRANSFERASE 4-RELATED"/>
    <property type="match status" value="1"/>
</dbReference>
<keyword evidence="5" id="KW-0808">Transferase</keyword>
<feature type="domain" description="O-acyltransferase WSD1 C-terminal" evidence="11">
    <location>
        <begin position="383"/>
        <end position="523"/>
    </location>
</feature>
<name>A0ABR6GU29_9BURK</name>
<comment type="similarity">
    <text evidence="3">Belongs to the long-chain O-acyltransferase family.</text>
</comment>
<evidence type="ECO:0000256" key="8">
    <source>
        <dbReference type="ARBA" id="ARBA00048109"/>
    </source>
</evidence>
<evidence type="ECO:0000313" key="13">
    <source>
        <dbReference type="Proteomes" id="UP000574369"/>
    </source>
</evidence>
<dbReference type="PANTHER" id="PTHR31650">
    <property type="entry name" value="O-ACYLTRANSFERASE (WSD1-LIKE) FAMILY PROTEIN"/>
    <property type="match status" value="1"/>
</dbReference>
<feature type="domain" description="O-acyltransferase WSD1-like N-terminal" evidence="10">
    <location>
        <begin position="25"/>
        <end position="273"/>
    </location>
</feature>
<dbReference type="Pfam" id="PF03007">
    <property type="entry name" value="WS_DGAT_cat"/>
    <property type="match status" value="1"/>
</dbReference>
<dbReference type="Proteomes" id="UP000574369">
    <property type="component" value="Unassembled WGS sequence"/>
</dbReference>
<dbReference type="Pfam" id="PF06974">
    <property type="entry name" value="WS_DGAT_C"/>
    <property type="match status" value="1"/>
</dbReference>
<dbReference type="RefSeq" id="WP_246410144.1">
    <property type="nucleotide sequence ID" value="NZ_JACHXO010000005.1"/>
</dbReference>
<evidence type="ECO:0000256" key="1">
    <source>
        <dbReference type="ARBA" id="ARBA00004771"/>
    </source>
</evidence>
<dbReference type="InterPro" id="IPR023213">
    <property type="entry name" value="CAT-like_dom_sf"/>
</dbReference>
<evidence type="ECO:0000259" key="10">
    <source>
        <dbReference type="Pfam" id="PF03007"/>
    </source>
</evidence>
<evidence type="ECO:0000256" key="4">
    <source>
        <dbReference type="ARBA" id="ARBA00013244"/>
    </source>
</evidence>
<accession>A0ABR6GU29</accession>
<dbReference type="EMBL" id="JACHXO010000005">
    <property type="protein sequence ID" value="MBB3195618.1"/>
    <property type="molecule type" value="Genomic_DNA"/>
</dbReference>
<sequence>MKNRPDPATDAKARAVPPALSGEPMAAMDAAWLRLDTPTSRMVIVSLLMLRPSITLDALRGRVRERLLKHDRFRQRVVDQAPGPRWEEDPHFDLDHHVLRETLPRRRAQSLEAALKARVAALAEQGLDPAHPLWAMHLVEAYDGGSALIVRVHHCIADGLALIAVILSITDGGPLPGATRVSTGSGAAASSGAALAAGGGSADTDGWTDAFLKPINDWTVRALQQRAAQASSSPSASAAFPAASAAPAPASASASADVPAKRKGGKATRPLSDDGSAEAAGFLSAQMATDIAALAVVEDDSPTRLKGRPGRAKRVAWGSGVPLDAVQAVGKSLGVSVNDVLMSCVAGAIGAYLRAHGDDTRGQEIRAMVPVNLRPMEDAWQLGNRFGVVPLVLPIGLSNPVQRLYAVHSRMKTLKSSLQPVLAFGLMAAAGLLRPEQQRLLNDFQRKATAVMTNVPGPSAPLQFCGSQVDRVMFWVPQSGDVGVGVSLLTYAGQVQFGLLTDAGLCPDPQAIVDAFEPEFQRLLTLALMLPWEAGA</sequence>
<evidence type="ECO:0000259" key="11">
    <source>
        <dbReference type="Pfam" id="PF06974"/>
    </source>
</evidence>